<evidence type="ECO:0000313" key="2">
    <source>
        <dbReference type="Proteomes" id="UP000813672"/>
    </source>
</evidence>
<proteinExistence type="predicted"/>
<dbReference type="RefSeq" id="WP_234221634.1">
    <property type="nucleotide sequence ID" value="NZ_JAGQAF010000016.1"/>
</dbReference>
<gene>
    <name evidence="1" type="ORF">KBY27_19860</name>
</gene>
<organism evidence="1 2">
    <name type="scientific">Ruegeria pomeroyi</name>
    <dbReference type="NCBI Taxonomy" id="89184"/>
    <lineage>
        <taxon>Bacteria</taxon>
        <taxon>Pseudomonadati</taxon>
        <taxon>Pseudomonadota</taxon>
        <taxon>Alphaproteobacteria</taxon>
        <taxon>Rhodobacterales</taxon>
        <taxon>Roseobacteraceae</taxon>
        <taxon>Ruegeria</taxon>
    </lineage>
</organism>
<name>A0A9Q3WQI3_9RHOB</name>
<dbReference type="AlphaFoldDB" id="A0A9Q3WQI3"/>
<evidence type="ECO:0000313" key="1">
    <source>
        <dbReference type="EMBL" id="MCE8539723.1"/>
    </source>
</evidence>
<dbReference type="Proteomes" id="UP000813672">
    <property type="component" value="Unassembled WGS sequence"/>
</dbReference>
<protein>
    <submittedName>
        <fullName evidence="1">Uncharacterized protein</fullName>
    </submittedName>
</protein>
<accession>A0A9Q3WQI3</accession>
<sequence length="176" mass="19600">MGKLLNDEAGDQAFFLSLRAYHGWRRGFEPTTRRRALEAAVVYNPTNPEDRGLSEYSPRRSQVVRSLEFGDRLLGAREERLCGHRQDHHLPSTVQQDRAGGLGEKMVDTALVSDLIFLALEDDGSWLIVVGQDADLVPGVLTAEGLLKGSDRRVIFLARGGINNSNPKMTDLICRR</sequence>
<dbReference type="EMBL" id="JAGQAF010000016">
    <property type="protein sequence ID" value="MCE8539723.1"/>
    <property type="molecule type" value="Genomic_DNA"/>
</dbReference>
<reference evidence="1" key="1">
    <citation type="journal article" date="2021" name="Environ. Microbiol.">
        <title>Cryptic niche differentiation of novel sediment ecotypes of Rugeria pomeroyi correlates with nitrate respiration.</title>
        <authorList>
            <person name="Lin X."/>
            <person name="McNichol J."/>
            <person name="Chu X."/>
            <person name="Qian Y."/>
            <person name="Luo H."/>
        </authorList>
    </citation>
    <scope>NUCLEOTIDE SEQUENCE</scope>
    <source>
        <strain evidence="1">SZCCDBB064</strain>
    </source>
</reference>
<comment type="caution">
    <text evidence="1">The sequence shown here is derived from an EMBL/GenBank/DDBJ whole genome shotgun (WGS) entry which is preliminary data.</text>
</comment>